<evidence type="ECO:0000256" key="4">
    <source>
        <dbReference type="ARBA" id="ARBA00022980"/>
    </source>
</evidence>
<keyword evidence="5" id="KW-0496">Mitochondrion</keyword>
<reference evidence="10" key="1">
    <citation type="journal article" date="2020" name="Stud. Mycol.">
        <title>101 Dothideomycetes genomes: a test case for predicting lifestyles and emergence of pathogens.</title>
        <authorList>
            <person name="Haridas S."/>
            <person name="Albert R."/>
            <person name="Binder M."/>
            <person name="Bloem J."/>
            <person name="Labutti K."/>
            <person name="Salamov A."/>
            <person name="Andreopoulos B."/>
            <person name="Baker S."/>
            <person name="Barry K."/>
            <person name="Bills G."/>
            <person name="Bluhm B."/>
            <person name="Cannon C."/>
            <person name="Castanera R."/>
            <person name="Culley D."/>
            <person name="Daum C."/>
            <person name="Ezra D."/>
            <person name="Gonzalez J."/>
            <person name="Henrissat B."/>
            <person name="Kuo A."/>
            <person name="Liang C."/>
            <person name="Lipzen A."/>
            <person name="Lutzoni F."/>
            <person name="Magnuson J."/>
            <person name="Mondo S."/>
            <person name="Nolan M."/>
            <person name="Ohm R."/>
            <person name="Pangilinan J."/>
            <person name="Park H.-J."/>
            <person name="Ramirez L."/>
            <person name="Alfaro M."/>
            <person name="Sun H."/>
            <person name="Tritt A."/>
            <person name="Yoshinaga Y."/>
            <person name="Zwiers L.-H."/>
            <person name="Turgeon B."/>
            <person name="Goodwin S."/>
            <person name="Spatafora J."/>
            <person name="Crous P."/>
            <person name="Grigoriev I."/>
        </authorList>
    </citation>
    <scope>NUCLEOTIDE SEQUENCE</scope>
    <source>
        <strain evidence="10">CBS 101060</strain>
    </source>
</reference>
<dbReference type="GO" id="GO:0005743">
    <property type="term" value="C:mitochondrial inner membrane"/>
    <property type="evidence" value="ECO:0007669"/>
    <property type="project" value="UniProtKB-ARBA"/>
</dbReference>
<keyword evidence="3" id="KW-0809">Transit peptide</keyword>
<gene>
    <name evidence="10" type="ORF">M501DRAFT_986973</name>
</gene>
<evidence type="ECO:0000256" key="5">
    <source>
        <dbReference type="ARBA" id="ARBA00023128"/>
    </source>
</evidence>
<proteinExistence type="inferred from homology"/>
<accession>A0A9P4S659</accession>
<evidence type="ECO:0000256" key="8">
    <source>
        <dbReference type="SAM" id="MobiDB-lite"/>
    </source>
</evidence>
<keyword evidence="11" id="KW-1185">Reference proteome</keyword>
<evidence type="ECO:0000256" key="6">
    <source>
        <dbReference type="ARBA" id="ARBA00023274"/>
    </source>
</evidence>
<evidence type="ECO:0000256" key="3">
    <source>
        <dbReference type="ARBA" id="ARBA00022946"/>
    </source>
</evidence>
<comment type="similarity">
    <text evidence="2">Belongs to the mitochondrion-specific ribosomal protein mL46 family.</text>
</comment>
<feature type="region of interest" description="Disordered" evidence="8">
    <location>
        <begin position="173"/>
        <end position="205"/>
    </location>
</feature>
<protein>
    <recommendedName>
        <fullName evidence="7">Large ribosomal subunit protein mL46</fullName>
    </recommendedName>
</protein>
<evidence type="ECO:0000256" key="2">
    <source>
        <dbReference type="ARBA" id="ARBA00009070"/>
    </source>
</evidence>
<dbReference type="EMBL" id="MU006102">
    <property type="protein sequence ID" value="KAF2836689.1"/>
    <property type="molecule type" value="Genomic_DNA"/>
</dbReference>
<feature type="compositionally biased region" description="Basic and acidic residues" evidence="8">
    <location>
        <begin position="185"/>
        <end position="205"/>
    </location>
</feature>
<keyword evidence="6" id="KW-0687">Ribonucleoprotein</keyword>
<evidence type="ECO:0000259" key="9">
    <source>
        <dbReference type="Pfam" id="PF11788"/>
    </source>
</evidence>
<organism evidence="10 11">
    <name type="scientific">Patellaria atrata CBS 101060</name>
    <dbReference type="NCBI Taxonomy" id="1346257"/>
    <lineage>
        <taxon>Eukaryota</taxon>
        <taxon>Fungi</taxon>
        <taxon>Dikarya</taxon>
        <taxon>Ascomycota</taxon>
        <taxon>Pezizomycotina</taxon>
        <taxon>Dothideomycetes</taxon>
        <taxon>Dothideomycetes incertae sedis</taxon>
        <taxon>Patellariales</taxon>
        <taxon>Patellariaceae</taxon>
        <taxon>Patellaria</taxon>
    </lineage>
</organism>
<dbReference type="InterPro" id="IPR040008">
    <property type="entry name" value="Ribosomal_mL46"/>
</dbReference>
<name>A0A9P4S659_9PEZI</name>
<dbReference type="InterPro" id="IPR021757">
    <property type="entry name" value="Ribosomal_mL46_N"/>
</dbReference>
<dbReference type="Proteomes" id="UP000799429">
    <property type="component" value="Unassembled WGS sequence"/>
</dbReference>
<comment type="subcellular location">
    <subcellularLocation>
        <location evidence="1">Mitochondrion</location>
    </subcellularLocation>
</comment>
<dbReference type="InterPro" id="IPR033650">
    <property type="entry name" value="Ribosomal_mL46_NUDIX"/>
</dbReference>
<dbReference type="PANTHER" id="PTHR13124:SF12">
    <property type="entry name" value="LARGE RIBOSOMAL SUBUNIT PROTEIN ML46"/>
    <property type="match status" value="1"/>
</dbReference>
<keyword evidence="4" id="KW-0689">Ribosomal protein</keyword>
<dbReference type="CDD" id="cd04661">
    <property type="entry name" value="NUDIX_MRP_L46"/>
    <property type="match status" value="1"/>
</dbReference>
<evidence type="ECO:0000256" key="1">
    <source>
        <dbReference type="ARBA" id="ARBA00004173"/>
    </source>
</evidence>
<comment type="caution">
    <text evidence="10">The sequence shown here is derived from an EMBL/GenBank/DDBJ whole genome shotgun (WGS) entry which is preliminary data.</text>
</comment>
<evidence type="ECO:0000313" key="11">
    <source>
        <dbReference type="Proteomes" id="UP000799429"/>
    </source>
</evidence>
<dbReference type="Pfam" id="PF11788">
    <property type="entry name" value="MRP-L46"/>
    <property type="match status" value="1"/>
</dbReference>
<evidence type="ECO:0000256" key="7">
    <source>
        <dbReference type="ARBA" id="ARBA00035190"/>
    </source>
</evidence>
<dbReference type="OrthoDB" id="414075at2759"/>
<sequence>MRRIWSSLSQNPSICTSCLVTISQRRHASATAVAIAEDNSTPPQTTHIPPVSEAASPKTAYQLRAGVVLSRPPQITRDLTPFEKSFFLYQRRLNERLALPFTRYFYFKKDTPADVDWKRKIKTRLTPARDIGVYNPYSKEGWHDELLVGDRTSEVESQVEALLKDAEVEAVGDKDAQEQEQVGGGKKEAVERPMPRETEADRKGDVRSLDRKLARTLYLLVKDKTGRWCFPSDRLVGKEILHLAAERIIVQAGGINMNTWVVGNAPVGHYSRPFRTPVVDSAKGIEELGEKVFFMKARILAGQANLKENALELTDFQWLAKEEIEGIVTPEYWSDVKNMLATR</sequence>
<dbReference type="GO" id="GO:0003735">
    <property type="term" value="F:structural constituent of ribosome"/>
    <property type="evidence" value="ECO:0007669"/>
    <property type="project" value="InterPro"/>
</dbReference>
<dbReference type="AlphaFoldDB" id="A0A9P4S659"/>
<dbReference type="FunFam" id="3.90.79.10:FF:000018">
    <property type="entry name" value="39S ribosomal protein L46, mitochondrial"/>
    <property type="match status" value="1"/>
</dbReference>
<evidence type="ECO:0000313" key="10">
    <source>
        <dbReference type="EMBL" id="KAF2836689.1"/>
    </source>
</evidence>
<dbReference type="PANTHER" id="PTHR13124">
    <property type="entry name" value="39S RIBOSOMAL PROTEIN L46, MITOCHONDRIAL PRECURSOR-RELATED"/>
    <property type="match status" value="1"/>
</dbReference>
<dbReference type="Gene3D" id="3.90.79.10">
    <property type="entry name" value="Nucleoside Triphosphate Pyrophosphohydrolase"/>
    <property type="match status" value="1"/>
</dbReference>
<dbReference type="GO" id="GO:0005762">
    <property type="term" value="C:mitochondrial large ribosomal subunit"/>
    <property type="evidence" value="ECO:0007669"/>
    <property type="project" value="TreeGrafter"/>
</dbReference>
<feature type="domain" description="Large ribosomal subunit protein mL46 N-terminal" evidence="9">
    <location>
        <begin position="61"/>
        <end position="201"/>
    </location>
</feature>